<dbReference type="OrthoDB" id="9796655at2"/>
<dbReference type="Proteomes" id="UP000006201">
    <property type="component" value="Unassembled WGS sequence"/>
</dbReference>
<dbReference type="InterPro" id="IPR039420">
    <property type="entry name" value="WalR-like"/>
</dbReference>
<evidence type="ECO:0000259" key="5">
    <source>
        <dbReference type="PROSITE" id="PS50110"/>
    </source>
</evidence>
<evidence type="ECO:0000313" key="6">
    <source>
        <dbReference type="EMBL" id="EAR27343.1"/>
    </source>
</evidence>
<reference evidence="6 7" key="1">
    <citation type="submission" date="2006-02" db="EMBL/GenBank/DDBJ databases">
        <authorList>
            <person name="Moran M.A."/>
            <person name="Kjelleberg S."/>
            <person name="Egan S."/>
            <person name="Saunders N."/>
            <person name="Thomas T."/>
            <person name="Ferriera S."/>
            <person name="Johnson J."/>
            <person name="Kravitz S."/>
            <person name="Halpern A."/>
            <person name="Remington K."/>
            <person name="Beeson K."/>
            <person name="Tran B."/>
            <person name="Rogers Y.-H."/>
            <person name="Friedman R."/>
            <person name="Venter J.C."/>
        </authorList>
    </citation>
    <scope>NUCLEOTIDE SEQUENCE [LARGE SCALE GENOMIC DNA]</scope>
    <source>
        <strain evidence="6 7">D2</strain>
    </source>
</reference>
<organism evidence="6 7">
    <name type="scientific">Pseudoalteromonas tunicata D2</name>
    <dbReference type="NCBI Taxonomy" id="87626"/>
    <lineage>
        <taxon>Bacteria</taxon>
        <taxon>Pseudomonadati</taxon>
        <taxon>Pseudomonadota</taxon>
        <taxon>Gammaproteobacteria</taxon>
        <taxon>Alteromonadales</taxon>
        <taxon>Pseudoalteromonadaceae</taxon>
        <taxon>Pseudoalteromonas</taxon>
    </lineage>
</organism>
<dbReference type="PROSITE" id="PS50043">
    <property type="entry name" value="HTH_LUXR_2"/>
    <property type="match status" value="1"/>
</dbReference>
<dbReference type="PANTHER" id="PTHR43214">
    <property type="entry name" value="TWO-COMPONENT RESPONSE REGULATOR"/>
    <property type="match status" value="1"/>
</dbReference>
<dbReference type="SMART" id="SM00448">
    <property type="entry name" value="REC"/>
    <property type="match status" value="1"/>
</dbReference>
<feature type="domain" description="Response regulatory" evidence="5">
    <location>
        <begin position="3"/>
        <end position="119"/>
    </location>
</feature>
<sequence>MINCLLVEDQTLLRLGLANLLNLEQSINVSSQASDGIDALQKLSEADFDIVLLDMRMPNLDGLGVLEAMQQRGDKTPVLIITTFEDCDVLVKAINLGAKGYVLKNIELEEFISAINTVISGQLVLQDALTHYLLNQQSPPSYHLTAKELSVLRCMSLGMANKAIALYLDNSEGTIRNHVSQIIAKLAVHDRTQAVIKAIQNQLV</sequence>
<dbReference type="InterPro" id="IPR001789">
    <property type="entry name" value="Sig_transdc_resp-reg_receiver"/>
</dbReference>
<keyword evidence="1 3" id="KW-0597">Phosphoprotein</keyword>
<proteinExistence type="predicted"/>
<dbReference type="GO" id="GO:0000160">
    <property type="term" value="P:phosphorelay signal transduction system"/>
    <property type="evidence" value="ECO:0007669"/>
    <property type="project" value="InterPro"/>
</dbReference>
<dbReference type="GO" id="GO:0003677">
    <property type="term" value="F:DNA binding"/>
    <property type="evidence" value="ECO:0007669"/>
    <property type="project" value="UniProtKB-KW"/>
</dbReference>
<evidence type="ECO:0000259" key="4">
    <source>
        <dbReference type="PROSITE" id="PS50043"/>
    </source>
</evidence>
<evidence type="ECO:0000256" key="2">
    <source>
        <dbReference type="ARBA" id="ARBA00023125"/>
    </source>
</evidence>
<dbReference type="GO" id="GO:0006355">
    <property type="term" value="P:regulation of DNA-templated transcription"/>
    <property type="evidence" value="ECO:0007669"/>
    <property type="project" value="InterPro"/>
</dbReference>
<gene>
    <name evidence="6" type="ORF">PTD2_14927</name>
</gene>
<dbReference type="SMART" id="SM00421">
    <property type="entry name" value="HTH_LUXR"/>
    <property type="match status" value="1"/>
</dbReference>
<dbReference type="AlphaFoldDB" id="A4CCQ0"/>
<dbReference type="PRINTS" id="PR00038">
    <property type="entry name" value="HTHLUXR"/>
</dbReference>
<feature type="domain" description="HTH luxR-type" evidence="4">
    <location>
        <begin position="135"/>
        <end position="202"/>
    </location>
</feature>
<dbReference type="CDD" id="cd17535">
    <property type="entry name" value="REC_NarL-like"/>
    <property type="match status" value="1"/>
</dbReference>
<evidence type="ECO:0000256" key="1">
    <source>
        <dbReference type="ARBA" id="ARBA00022553"/>
    </source>
</evidence>
<feature type="modified residue" description="4-aspartylphosphate" evidence="3">
    <location>
        <position position="54"/>
    </location>
</feature>
<dbReference type="eggNOG" id="COG2197">
    <property type="taxonomic scope" value="Bacteria"/>
</dbReference>
<dbReference type="Pfam" id="PF00196">
    <property type="entry name" value="GerE"/>
    <property type="match status" value="1"/>
</dbReference>
<evidence type="ECO:0000256" key="3">
    <source>
        <dbReference type="PROSITE-ProRule" id="PRU00169"/>
    </source>
</evidence>
<dbReference type="InterPro" id="IPR058245">
    <property type="entry name" value="NreC/VraR/RcsB-like_REC"/>
</dbReference>
<accession>A4CCQ0</accession>
<evidence type="ECO:0000313" key="7">
    <source>
        <dbReference type="Proteomes" id="UP000006201"/>
    </source>
</evidence>
<dbReference type="InterPro" id="IPR016032">
    <property type="entry name" value="Sig_transdc_resp-reg_C-effctor"/>
</dbReference>
<keyword evidence="2" id="KW-0238">DNA-binding</keyword>
<dbReference type="EMBL" id="AAOH01000006">
    <property type="protein sequence ID" value="EAR27343.1"/>
    <property type="molecule type" value="Genomic_DNA"/>
</dbReference>
<dbReference type="HOGENOM" id="CLU_000445_90_8_6"/>
<keyword evidence="7" id="KW-1185">Reference proteome</keyword>
<dbReference type="InterPro" id="IPR000792">
    <property type="entry name" value="Tscrpt_reg_LuxR_C"/>
</dbReference>
<dbReference type="CDD" id="cd06170">
    <property type="entry name" value="LuxR_C_like"/>
    <property type="match status" value="1"/>
</dbReference>
<dbReference type="Gene3D" id="3.40.50.2300">
    <property type="match status" value="1"/>
</dbReference>
<dbReference type="PROSITE" id="PS50110">
    <property type="entry name" value="RESPONSE_REGULATORY"/>
    <property type="match status" value="1"/>
</dbReference>
<dbReference type="RefSeq" id="WP_009838605.1">
    <property type="nucleotide sequence ID" value="NZ_AAOH01000006.1"/>
</dbReference>
<dbReference type="STRING" id="87626.PTD2_14927"/>
<dbReference type="SUPFAM" id="SSF46894">
    <property type="entry name" value="C-terminal effector domain of the bipartite response regulators"/>
    <property type="match status" value="1"/>
</dbReference>
<name>A4CCQ0_9GAMM</name>
<dbReference type="SUPFAM" id="SSF52172">
    <property type="entry name" value="CheY-like"/>
    <property type="match status" value="1"/>
</dbReference>
<dbReference type="Pfam" id="PF00072">
    <property type="entry name" value="Response_reg"/>
    <property type="match status" value="1"/>
</dbReference>
<protein>
    <submittedName>
        <fullName evidence="6">Two-component system regulatory protein</fullName>
    </submittedName>
</protein>
<dbReference type="InterPro" id="IPR011006">
    <property type="entry name" value="CheY-like_superfamily"/>
</dbReference>
<comment type="caution">
    <text evidence="6">The sequence shown here is derived from an EMBL/GenBank/DDBJ whole genome shotgun (WGS) entry which is preliminary data.</text>
</comment>